<evidence type="ECO:0000259" key="3">
    <source>
        <dbReference type="Pfam" id="PF13456"/>
    </source>
</evidence>
<evidence type="ECO:0000313" key="5">
    <source>
        <dbReference type="Proteomes" id="UP001153076"/>
    </source>
</evidence>
<dbReference type="PANTHER" id="PTHR47942:SF16">
    <property type="entry name" value="PENTATRICOPEPTIDE REPEAT DOMAIN CONTAINING PROTEIN-RELATED"/>
    <property type="match status" value="1"/>
</dbReference>
<evidence type="ECO:0000313" key="4">
    <source>
        <dbReference type="EMBL" id="KAJ8448357.1"/>
    </source>
</evidence>
<feature type="domain" description="RNase H type-1" evidence="3">
    <location>
        <begin position="3"/>
        <end position="89"/>
    </location>
</feature>
<accession>A0A9Q1KS16</accession>
<dbReference type="InterPro" id="IPR012337">
    <property type="entry name" value="RNaseH-like_sf"/>
</dbReference>
<feature type="repeat" description="PPR" evidence="2">
    <location>
        <begin position="465"/>
        <end position="497"/>
    </location>
</feature>
<comment type="caution">
    <text evidence="4">The sequence shown here is derived from an EMBL/GenBank/DDBJ whole genome shotgun (WGS) entry which is preliminary data.</text>
</comment>
<proteinExistence type="predicted"/>
<dbReference type="InterPro" id="IPR011990">
    <property type="entry name" value="TPR-like_helical_dom_sf"/>
</dbReference>
<feature type="repeat" description="PPR" evidence="2">
    <location>
        <begin position="303"/>
        <end position="337"/>
    </location>
</feature>
<keyword evidence="1" id="KW-0677">Repeat</keyword>
<dbReference type="PROSITE" id="PS51375">
    <property type="entry name" value="PPR"/>
    <property type="match status" value="3"/>
</dbReference>
<dbReference type="Gene3D" id="3.30.420.10">
    <property type="entry name" value="Ribonuclease H-like superfamily/Ribonuclease H"/>
    <property type="match status" value="1"/>
</dbReference>
<dbReference type="PANTHER" id="PTHR47942">
    <property type="entry name" value="TETRATRICOPEPTIDE REPEAT (TPR)-LIKE SUPERFAMILY PROTEIN-RELATED"/>
    <property type="match status" value="1"/>
</dbReference>
<dbReference type="EMBL" id="JAKOGI010000030">
    <property type="protein sequence ID" value="KAJ8448357.1"/>
    <property type="molecule type" value="Genomic_DNA"/>
</dbReference>
<dbReference type="Gene3D" id="1.25.40.10">
    <property type="entry name" value="Tetratricopeptide repeat domain"/>
    <property type="match status" value="2"/>
</dbReference>
<dbReference type="SUPFAM" id="SSF53098">
    <property type="entry name" value="Ribonuclease H-like"/>
    <property type="match status" value="1"/>
</dbReference>
<evidence type="ECO:0000256" key="2">
    <source>
        <dbReference type="PROSITE-ProRule" id="PRU00708"/>
    </source>
</evidence>
<dbReference type="GO" id="GO:0003676">
    <property type="term" value="F:nucleic acid binding"/>
    <property type="evidence" value="ECO:0007669"/>
    <property type="project" value="InterPro"/>
</dbReference>
<dbReference type="InterPro" id="IPR036397">
    <property type="entry name" value="RNaseH_sf"/>
</dbReference>
<name>A0A9Q1KS16_9CARY</name>
<dbReference type="GO" id="GO:0004523">
    <property type="term" value="F:RNA-DNA hybrid ribonuclease activity"/>
    <property type="evidence" value="ECO:0007669"/>
    <property type="project" value="InterPro"/>
</dbReference>
<protein>
    <recommendedName>
        <fullName evidence="3">RNase H type-1 domain-containing protein</fullName>
    </recommendedName>
</protein>
<dbReference type="InterPro" id="IPR002156">
    <property type="entry name" value="RNaseH_domain"/>
</dbReference>
<reference evidence="4" key="1">
    <citation type="submission" date="2022-04" db="EMBL/GenBank/DDBJ databases">
        <title>Carnegiea gigantea Genome sequencing and assembly v2.</title>
        <authorList>
            <person name="Copetti D."/>
            <person name="Sanderson M.J."/>
            <person name="Burquez A."/>
            <person name="Wojciechowski M.F."/>
        </authorList>
    </citation>
    <scope>NUCLEOTIDE SEQUENCE</scope>
    <source>
        <strain evidence="4">SGP5-SGP5p</strain>
        <tissue evidence="4">Aerial part</tissue>
    </source>
</reference>
<sequence>MGHCTSMKAEIKTVYKGLQMAKGMNISKLWVQLDSLMVVGMLRVSLAWTREHEPLLRRCASLVNFHRWEVRITHCYRETNQVADKLTNMGVELGLRYNTYHSPSYAVRDLMFADDPNLLNPRSLAQWTNISGRRPVRCVPPKTPPLGLPQDQPKPLDRSFEKWVPARLLLIRLTDGKMPTSFEKDISDRHVEIAMIKDVGFQLAFNVSRVLTERGVFLSLKTCNFRLSSLVKAGEVQRSCEAFEIMCEDFDEAFQFKERMIRNGTNPNLITYGALINGLVKYEIFDEANKMSQEQLDKVFVLNEIVHNSLIDGYCRAGKVRETLKIKDDAMLKGVRPNSSTFHSLLPGVCQGEMAKQVKSAIGGDAVDRITCKYSCLDSVLCIVEEMLSRNLRLSDGFLTMIMVRSWNELKYSLAIEVWFRLVEKGFVPNIVTSNALIHGLSMEGIMHEAARLLREMVKRGLELDRVTFNNLISGCCREGRFEEAFKWRKQMEDCDI</sequence>
<dbReference type="NCBIfam" id="TIGR00756">
    <property type="entry name" value="PPR"/>
    <property type="match status" value="3"/>
</dbReference>
<dbReference type="OrthoDB" id="185373at2759"/>
<dbReference type="Pfam" id="PF13041">
    <property type="entry name" value="PPR_2"/>
    <property type="match status" value="2"/>
</dbReference>
<feature type="repeat" description="PPR" evidence="2">
    <location>
        <begin position="430"/>
        <end position="464"/>
    </location>
</feature>
<dbReference type="Pfam" id="PF13456">
    <property type="entry name" value="RVT_3"/>
    <property type="match status" value="1"/>
</dbReference>
<dbReference type="InterPro" id="IPR044730">
    <property type="entry name" value="RNase_H-like_dom_plant"/>
</dbReference>
<evidence type="ECO:0000256" key="1">
    <source>
        <dbReference type="ARBA" id="ARBA00022737"/>
    </source>
</evidence>
<dbReference type="InterPro" id="IPR051222">
    <property type="entry name" value="PPR/CCM1_RNA-binding"/>
</dbReference>
<dbReference type="Proteomes" id="UP001153076">
    <property type="component" value="Unassembled WGS sequence"/>
</dbReference>
<dbReference type="CDD" id="cd06222">
    <property type="entry name" value="RNase_H_like"/>
    <property type="match status" value="1"/>
</dbReference>
<dbReference type="AlphaFoldDB" id="A0A9Q1KS16"/>
<keyword evidence="5" id="KW-1185">Reference proteome</keyword>
<organism evidence="4 5">
    <name type="scientific">Carnegiea gigantea</name>
    <dbReference type="NCBI Taxonomy" id="171969"/>
    <lineage>
        <taxon>Eukaryota</taxon>
        <taxon>Viridiplantae</taxon>
        <taxon>Streptophyta</taxon>
        <taxon>Embryophyta</taxon>
        <taxon>Tracheophyta</taxon>
        <taxon>Spermatophyta</taxon>
        <taxon>Magnoliopsida</taxon>
        <taxon>eudicotyledons</taxon>
        <taxon>Gunneridae</taxon>
        <taxon>Pentapetalae</taxon>
        <taxon>Caryophyllales</taxon>
        <taxon>Cactineae</taxon>
        <taxon>Cactaceae</taxon>
        <taxon>Cactoideae</taxon>
        <taxon>Echinocereeae</taxon>
        <taxon>Carnegiea</taxon>
    </lineage>
</organism>
<dbReference type="InterPro" id="IPR002885">
    <property type="entry name" value="PPR_rpt"/>
</dbReference>
<gene>
    <name evidence="4" type="ORF">Cgig2_021985</name>
</gene>